<sequence length="156" mass="17635">MSPGPEWKTGGMSIGENLNPIKNLDRETVWQLLEKHPYGRLAVEAAGLVDIFPVNYVVHQHKLYFRTAQGTKLSSLIVNDQVAFEIDEVSEDHVVRSVVVHGKARRLETRAEIDAAEELPLKPWAPTLKYNYVVIDVENATGREFTIGEEPERFPV</sequence>
<dbReference type="EMBL" id="BMEQ01000007">
    <property type="protein sequence ID" value="GGG55348.1"/>
    <property type="molecule type" value="Genomic_DNA"/>
</dbReference>
<dbReference type="Gene3D" id="2.30.110.10">
    <property type="entry name" value="Electron Transport, Fmn-binding Protein, Chain A"/>
    <property type="match status" value="1"/>
</dbReference>
<dbReference type="InterPro" id="IPR012349">
    <property type="entry name" value="Split_barrel_FMN-bd"/>
</dbReference>
<organism evidence="1 2">
    <name type="scientific">Kocuria dechangensis</name>
    <dbReference type="NCBI Taxonomy" id="1176249"/>
    <lineage>
        <taxon>Bacteria</taxon>
        <taxon>Bacillati</taxon>
        <taxon>Actinomycetota</taxon>
        <taxon>Actinomycetes</taxon>
        <taxon>Micrococcales</taxon>
        <taxon>Micrococcaceae</taxon>
        <taxon>Kocuria</taxon>
    </lineage>
</organism>
<dbReference type="AlphaFoldDB" id="A0A917LT55"/>
<keyword evidence="2" id="KW-1185">Reference proteome</keyword>
<dbReference type="InterPro" id="IPR024747">
    <property type="entry name" value="Pyridox_Oxase-rel"/>
</dbReference>
<name>A0A917LT55_9MICC</name>
<reference evidence="1" key="1">
    <citation type="journal article" date="2014" name="Int. J. Syst. Evol. Microbiol.">
        <title>Complete genome sequence of Corynebacterium casei LMG S-19264T (=DSM 44701T), isolated from a smear-ripened cheese.</title>
        <authorList>
            <consortium name="US DOE Joint Genome Institute (JGI-PGF)"/>
            <person name="Walter F."/>
            <person name="Albersmeier A."/>
            <person name="Kalinowski J."/>
            <person name="Ruckert C."/>
        </authorList>
    </citation>
    <scope>NUCLEOTIDE SEQUENCE</scope>
    <source>
        <strain evidence="1">CGMCC 1.12187</strain>
    </source>
</reference>
<dbReference type="Pfam" id="PF12900">
    <property type="entry name" value="Pyridox_ox_2"/>
    <property type="match status" value="1"/>
</dbReference>
<dbReference type="Proteomes" id="UP000638848">
    <property type="component" value="Unassembled WGS sequence"/>
</dbReference>
<evidence type="ECO:0000313" key="2">
    <source>
        <dbReference type="Proteomes" id="UP000638848"/>
    </source>
</evidence>
<accession>A0A917LT55</accession>
<reference evidence="1" key="2">
    <citation type="submission" date="2020-09" db="EMBL/GenBank/DDBJ databases">
        <authorList>
            <person name="Sun Q."/>
            <person name="Zhou Y."/>
        </authorList>
    </citation>
    <scope>NUCLEOTIDE SEQUENCE</scope>
    <source>
        <strain evidence="1">CGMCC 1.12187</strain>
    </source>
</reference>
<gene>
    <name evidence="1" type="ORF">GCM10011374_17900</name>
</gene>
<proteinExistence type="predicted"/>
<protein>
    <recommendedName>
        <fullName evidence="3">Pyridoxamine 5-phosphate oxidase</fullName>
    </recommendedName>
</protein>
<evidence type="ECO:0000313" key="1">
    <source>
        <dbReference type="EMBL" id="GGG55348.1"/>
    </source>
</evidence>
<evidence type="ECO:0008006" key="3">
    <source>
        <dbReference type="Google" id="ProtNLM"/>
    </source>
</evidence>
<dbReference type="SUPFAM" id="SSF50475">
    <property type="entry name" value="FMN-binding split barrel"/>
    <property type="match status" value="1"/>
</dbReference>
<comment type="caution">
    <text evidence="1">The sequence shown here is derived from an EMBL/GenBank/DDBJ whole genome shotgun (WGS) entry which is preliminary data.</text>
</comment>